<accession>A0ABT7SJP4</accession>
<dbReference type="SUPFAM" id="SSF48208">
    <property type="entry name" value="Six-hairpin glycosidases"/>
    <property type="match status" value="1"/>
</dbReference>
<sequence>MRHVLENDAPAARFADCYLLGNGSLGVAVRGGVGAERLSLNLDTLWSGGPVTRGDARPPGDVQQLRAAVAAGDHARADRLARALQASAWVQSFQPLGWIDWQYDPGRSDVPTGYRRNLHLLSGIASTADATGVLLETFVSSPDRVLVCRATGPSTTAVPRVGSPHPVVTSSSSGAGVTWMTMSGRAPADVLPHYVDGEPPVTYAADDPDADGLVDAGMGFALVVAWVPDESGGSLVAAAESGFRGWQSRPSADVEALAAVARARVEAALAVDVGELRRRHVLDQQEVLGGCELDLSPSAASNPEAARAELYFDLGRHLLAAGSRPGTQPLTLQGIWNDDVRPAWSSNLTTNINTPMSYWGAEVSGLGTLHEPLLDLVEDLLEAGRRTARETYGARGACVHHNTDLWRFTDPVPGLPQWVNWASALWWLTDHAVQHHAYLGPGPEADAFLANRVLPALRASAAFALDMLVPHSDGALVVSPSSSPEHAFLADGRPYAVTWGSAMDQELVHDILTSTVELVGSRGRDADDAELVREASAALARLRLPVAFDGIRAEWADDLEPEEVGHRHLSHLYGVFPGHRSGAVEPQEELQASRAALALRLAEGSGYTGWSQAWVLCLAARLRDGALAERAIETLLGPLSSRSLLDLHPLDGWPGGAVFQIDGNLGAVAGIAELVVQSHDGVVALLPALPAGWPSGRARGLRVRGGDVVDLEWEDGALASAVIHAVATRDVVVELPGDGQGRARRTVSLRAGETAVVVAP</sequence>
<dbReference type="PANTHER" id="PTHR31084">
    <property type="entry name" value="ALPHA-L-FUCOSIDASE 2"/>
    <property type="match status" value="1"/>
</dbReference>
<evidence type="ECO:0000259" key="3">
    <source>
        <dbReference type="Pfam" id="PF22124"/>
    </source>
</evidence>
<dbReference type="InterPro" id="IPR027414">
    <property type="entry name" value="GH95_N_dom"/>
</dbReference>
<dbReference type="Pfam" id="PF21307">
    <property type="entry name" value="Glyco_hydro_95_C"/>
    <property type="match status" value="1"/>
</dbReference>
<organism evidence="4 5">
    <name type="scientific">Cellulomonas alba</name>
    <dbReference type="NCBI Taxonomy" id="3053467"/>
    <lineage>
        <taxon>Bacteria</taxon>
        <taxon>Bacillati</taxon>
        <taxon>Actinomycetota</taxon>
        <taxon>Actinomycetes</taxon>
        <taxon>Micrococcales</taxon>
        <taxon>Cellulomonadaceae</taxon>
        <taxon>Cellulomonas</taxon>
    </lineage>
</organism>
<dbReference type="Proteomes" id="UP001529338">
    <property type="component" value="Unassembled WGS sequence"/>
</dbReference>
<protein>
    <submittedName>
        <fullName evidence="4">Glycoside hydrolase N-terminal domain-containing protein</fullName>
    </submittedName>
</protein>
<keyword evidence="5" id="KW-1185">Reference proteome</keyword>
<dbReference type="RefSeq" id="WP_289456570.1">
    <property type="nucleotide sequence ID" value="NZ_JAUCGQ010000003.1"/>
</dbReference>
<evidence type="ECO:0000259" key="1">
    <source>
        <dbReference type="Pfam" id="PF14498"/>
    </source>
</evidence>
<comment type="caution">
    <text evidence="4">The sequence shown here is derived from an EMBL/GenBank/DDBJ whole genome shotgun (WGS) entry which is preliminary data.</text>
</comment>
<evidence type="ECO:0000313" key="5">
    <source>
        <dbReference type="Proteomes" id="UP001529338"/>
    </source>
</evidence>
<dbReference type="InterPro" id="IPR016518">
    <property type="entry name" value="Alpha-L-fucosidase"/>
</dbReference>
<proteinExistence type="predicted"/>
<dbReference type="PANTHER" id="PTHR31084:SF0">
    <property type="entry name" value="ALPHA-L-FUCOSIDASE 2"/>
    <property type="match status" value="1"/>
</dbReference>
<evidence type="ECO:0000313" key="4">
    <source>
        <dbReference type="EMBL" id="MDM7856404.1"/>
    </source>
</evidence>
<reference evidence="4 5" key="1">
    <citation type="submission" date="2023-06" db="EMBL/GenBank/DDBJ databases">
        <title>Cellulomonas sp. MW4 Whole genome sequence.</title>
        <authorList>
            <person name="Park S."/>
        </authorList>
    </citation>
    <scope>NUCLEOTIDE SEQUENCE [LARGE SCALE GENOMIC DNA]</scope>
    <source>
        <strain evidence="4 5">MW4</strain>
    </source>
</reference>
<feature type="domain" description="Alpha fucosidase A-like C-terminal" evidence="2">
    <location>
        <begin position="677"/>
        <end position="737"/>
    </location>
</feature>
<name>A0ABT7SJP4_9CELL</name>
<gene>
    <name evidence="4" type="ORF">QRT04_15815</name>
</gene>
<dbReference type="Gene3D" id="1.50.10.10">
    <property type="match status" value="1"/>
</dbReference>
<feature type="domain" description="Glycosyl hydrolase family 95 catalytic" evidence="3">
    <location>
        <begin position="299"/>
        <end position="674"/>
    </location>
</feature>
<keyword evidence="4" id="KW-0378">Hydrolase</keyword>
<dbReference type="InterPro" id="IPR012341">
    <property type="entry name" value="6hp_glycosidase-like_sf"/>
</dbReference>
<dbReference type="PIRSF" id="PIRSF007663">
    <property type="entry name" value="UCP007663"/>
    <property type="match status" value="1"/>
</dbReference>
<dbReference type="GO" id="GO:0016787">
    <property type="term" value="F:hydrolase activity"/>
    <property type="evidence" value="ECO:0007669"/>
    <property type="project" value="UniProtKB-KW"/>
</dbReference>
<dbReference type="InterPro" id="IPR054363">
    <property type="entry name" value="GH95_cat"/>
</dbReference>
<feature type="domain" description="Glycosyl hydrolase family 95 N-terminal" evidence="1">
    <location>
        <begin position="5"/>
        <end position="245"/>
    </location>
</feature>
<dbReference type="InterPro" id="IPR049053">
    <property type="entry name" value="AFCA-like_C"/>
</dbReference>
<dbReference type="Pfam" id="PF22124">
    <property type="entry name" value="Glyco_hydro_95_cat"/>
    <property type="match status" value="1"/>
</dbReference>
<dbReference type="Pfam" id="PF14498">
    <property type="entry name" value="Glyco_hyd_65N_2"/>
    <property type="match status" value="1"/>
</dbReference>
<dbReference type="EMBL" id="JAUCGQ010000003">
    <property type="protein sequence ID" value="MDM7856404.1"/>
    <property type="molecule type" value="Genomic_DNA"/>
</dbReference>
<evidence type="ECO:0000259" key="2">
    <source>
        <dbReference type="Pfam" id="PF21307"/>
    </source>
</evidence>
<dbReference type="InterPro" id="IPR008928">
    <property type="entry name" value="6-hairpin_glycosidase_sf"/>
</dbReference>